<feature type="domain" description="Sigma-54 factor interaction" evidence="5">
    <location>
        <begin position="142"/>
        <end position="366"/>
    </location>
</feature>
<dbReference type="PROSITE" id="PS50045">
    <property type="entry name" value="SIGMA54_INTERACT_4"/>
    <property type="match status" value="1"/>
</dbReference>
<dbReference type="Gene3D" id="1.10.8.60">
    <property type="match status" value="1"/>
</dbReference>
<organism evidence="6 7">
    <name type="scientific">Emergencia timonensis</name>
    <dbReference type="NCBI Taxonomy" id="1776384"/>
    <lineage>
        <taxon>Bacteria</taxon>
        <taxon>Bacillati</taxon>
        <taxon>Bacillota</taxon>
        <taxon>Clostridia</taxon>
        <taxon>Peptostreptococcales</taxon>
        <taxon>Anaerovoracaceae</taxon>
        <taxon>Emergencia</taxon>
    </lineage>
</organism>
<dbReference type="GO" id="GO:0043565">
    <property type="term" value="F:sequence-specific DNA binding"/>
    <property type="evidence" value="ECO:0007669"/>
    <property type="project" value="InterPro"/>
</dbReference>
<dbReference type="PROSITE" id="PS00675">
    <property type="entry name" value="SIGMA54_INTERACT_1"/>
    <property type="match status" value="1"/>
</dbReference>
<dbReference type="EMBL" id="QRMS01000003">
    <property type="protein sequence ID" value="RHJ87354.1"/>
    <property type="molecule type" value="Genomic_DNA"/>
</dbReference>
<dbReference type="Gene3D" id="3.30.450.20">
    <property type="entry name" value="PAS domain"/>
    <property type="match status" value="1"/>
</dbReference>
<name>A0A415E1D3_9FIRM</name>
<gene>
    <name evidence="6" type="ORF">DW099_11685</name>
</gene>
<dbReference type="InterPro" id="IPR003593">
    <property type="entry name" value="AAA+_ATPase"/>
</dbReference>
<evidence type="ECO:0000256" key="2">
    <source>
        <dbReference type="ARBA" id="ARBA00022840"/>
    </source>
</evidence>
<dbReference type="SMART" id="SM00382">
    <property type="entry name" value="AAA"/>
    <property type="match status" value="1"/>
</dbReference>
<keyword evidence="7" id="KW-1185">Reference proteome</keyword>
<keyword evidence="4" id="KW-0804">Transcription</keyword>
<accession>A0A415E1D3</accession>
<reference evidence="6 7" key="1">
    <citation type="submission" date="2018-08" db="EMBL/GenBank/DDBJ databases">
        <title>A genome reference for cultivated species of the human gut microbiota.</title>
        <authorList>
            <person name="Zou Y."/>
            <person name="Xue W."/>
            <person name="Luo G."/>
        </authorList>
    </citation>
    <scope>NUCLEOTIDE SEQUENCE [LARGE SCALE GENOMIC DNA]</scope>
    <source>
        <strain evidence="6 7">AM07-24</strain>
    </source>
</reference>
<dbReference type="OrthoDB" id="9803970at2"/>
<evidence type="ECO:0000256" key="4">
    <source>
        <dbReference type="ARBA" id="ARBA00023163"/>
    </source>
</evidence>
<evidence type="ECO:0000313" key="6">
    <source>
        <dbReference type="EMBL" id="RHJ87354.1"/>
    </source>
</evidence>
<dbReference type="PANTHER" id="PTHR32071:SF74">
    <property type="entry name" value="TRANSCRIPTIONAL ACTIVATOR ROCR"/>
    <property type="match status" value="1"/>
</dbReference>
<dbReference type="SUPFAM" id="SSF52540">
    <property type="entry name" value="P-loop containing nucleoside triphosphate hydrolases"/>
    <property type="match status" value="1"/>
</dbReference>
<evidence type="ECO:0000256" key="1">
    <source>
        <dbReference type="ARBA" id="ARBA00022741"/>
    </source>
</evidence>
<dbReference type="SUPFAM" id="SSF55785">
    <property type="entry name" value="PYP-like sensor domain (PAS domain)"/>
    <property type="match status" value="1"/>
</dbReference>
<dbReference type="Gene3D" id="3.40.50.300">
    <property type="entry name" value="P-loop containing nucleotide triphosphate hydrolases"/>
    <property type="match status" value="1"/>
</dbReference>
<dbReference type="CDD" id="cd00009">
    <property type="entry name" value="AAA"/>
    <property type="match status" value="1"/>
</dbReference>
<keyword evidence="1" id="KW-0547">Nucleotide-binding</keyword>
<dbReference type="Gene3D" id="1.10.10.60">
    <property type="entry name" value="Homeodomain-like"/>
    <property type="match status" value="1"/>
</dbReference>
<evidence type="ECO:0000256" key="3">
    <source>
        <dbReference type="ARBA" id="ARBA00023015"/>
    </source>
</evidence>
<dbReference type="InterPro" id="IPR002078">
    <property type="entry name" value="Sigma_54_int"/>
</dbReference>
<dbReference type="AlphaFoldDB" id="A0A415E1D3"/>
<dbReference type="FunFam" id="3.40.50.300:FF:000006">
    <property type="entry name" value="DNA-binding transcriptional regulator NtrC"/>
    <property type="match status" value="1"/>
</dbReference>
<dbReference type="Pfam" id="PF00158">
    <property type="entry name" value="Sigma54_activat"/>
    <property type="match status" value="1"/>
</dbReference>
<dbReference type="PANTHER" id="PTHR32071">
    <property type="entry name" value="TRANSCRIPTIONAL REGULATORY PROTEIN"/>
    <property type="match status" value="1"/>
</dbReference>
<dbReference type="InterPro" id="IPR025662">
    <property type="entry name" value="Sigma_54_int_dom_ATP-bd_1"/>
</dbReference>
<proteinExistence type="predicted"/>
<dbReference type="Pfam" id="PF25601">
    <property type="entry name" value="AAA_lid_14"/>
    <property type="match status" value="1"/>
</dbReference>
<keyword evidence="3" id="KW-0805">Transcription regulation</keyword>
<dbReference type="GO" id="GO:0006355">
    <property type="term" value="P:regulation of DNA-templated transcription"/>
    <property type="evidence" value="ECO:0007669"/>
    <property type="project" value="InterPro"/>
</dbReference>
<dbReference type="STRING" id="1776384.GCA_900086585_00826"/>
<dbReference type="Pfam" id="PF02954">
    <property type="entry name" value="HTH_8"/>
    <property type="match status" value="1"/>
</dbReference>
<dbReference type="GO" id="GO:0005524">
    <property type="term" value="F:ATP binding"/>
    <property type="evidence" value="ECO:0007669"/>
    <property type="project" value="UniProtKB-KW"/>
</dbReference>
<evidence type="ECO:0000259" key="5">
    <source>
        <dbReference type="PROSITE" id="PS50045"/>
    </source>
</evidence>
<dbReference type="RefSeq" id="WP_118335840.1">
    <property type="nucleotide sequence ID" value="NZ_AP025567.1"/>
</dbReference>
<sequence>MLSKYIEKAMKLYKNIDGLAAVDKEGIIRYYFNYRPNINPLSAEDALNKHVLDVFPSLDAQSSTLLTVLRTGEPILNYFQEYDNCIGVRINAINTTMPLTDANGQLIGAIDVSVYITNEHDRLSIVMNKPANPANLFTASDIITKDEHMIQLKDNLLKIASTNSSVLIYGETGTGKELFAQSIHSASKRKDGPFIVQNCSAIPNTLLESIFFGTVKGSYTGAESRKGLFELADSGTLFLDEINSMDINMQSKILRVLEEKKVRRIGCEKDVAFDVRIISAVNEKPEVVLNQGKVRTDLYYRLSPVQITIPPLRERKSDIPFLTDYFINYFNKTMHRNILGITEDALDVLRNYSWAGNVRELKNIIEGCFNIVDDGFLTRENIPAYLLASIKYYENTPIDDDSRSLDQRVKAFEKDIIIKTLAQHRTLSAAARALSITRQNLRYKLEKYEIDIEKMIEEK</sequence>
<comment type="caution">
    <text evidence="6">The sequence shown here is derived from an EMBL/GenBank/DDBJ whole genome shotgun (WGS) entry which is preliminary data.</text>
</comment>
<dbReference type="InterPro" id="IPR058031">
    <property type="entry name" value="AAA_lid_NorR"/>
</dbReference>
<keyword evidence="2" id="KW-0067">ATP-binding</keyword>
<protein>
    <submittedName>
        <fullName evidence="6">Transcriptional regulator</fullName>
    </submittedName>
</protein>
<evidence type="ECO:0000313" key="7">
    <source>
        <dbReference type="Proteomes" id="UP000284841"/>
    </source>
</evidence>
<dbReference type="SUPFAM" id="SSF46689">
    <property type="entry name" value="Homeodomain-like"/>
    <property type="match status" value="1"/>
</dbReference>
<dbReference type="InterPro" id="IPR009057">
    <property type="entry name" value="Homeodomain-like_sf"/>
</dbReference>
<dbReference type="InterPro" id="IPR002197">
    <property type="entry name" value="HTH_Fis"/>
</dbReference>
<dbReference type="Proteomes" id="UP000284841">
    <property type="component" value="Unassembled WGS sequence"/>
</dbReference>
<dbReference type="InterPro" id="IPR027417">
    <property type="entry name" value="P-loop_NTPase"/>
</dbReference>
<dbReference type="InterPro" id="IPR035965">
    <property type="entry name" value="PAS-like_dom_sf"/>
</dbReference>